<dbReference type="InterPro" id="IPR011659">
    <property type="entry name" value="WD40"/>
</dbReference>
<dbReference type="InterPro" id="IPR011042">
    <property type="entry name" value="6-blade_b-propeller_TolB-like"/>
</dbReference>
<keyword evidence="4" id="KW-0031">Aminopeptidase</keyword>
<evidence type="ECO:0000313" key="5">
    <source>
        <dbReference type="Proteomes" id="UP001223586"/>
    </source>
</evidence>
<keyword evidence="1" id="KW-0378">Hydrolase</keyword>
<comment type="caution">
    <text evidence="4">The sequence shown here is derived from an EMBL/GenBank/DDBJ whole genome shotgun (WGS) entry which is preliminary data.</text>
</comment>
<dbReference type="InterPro" id="IPR029058">
    <property type="entry name" value="AB_hydrolase_fold"/>
</dbReference>
<reference evidence="4 5" key="1">
    <citation type="submission" date="2023-07" db="EMBL/GenBank/DDBJ databases">
        <title>Genomic Encyclopedia of Type Strains, Phase IV (KMG-IV): sequencing the most valuable type-strain genomes for metagenomic binning, comparative biology and taxonomic classification.</title>
        <authorList>
            <person name="Goeker M."/>
        </authorList>
    </citation>
    <scope>NUCLEOTIDE SEQUENCE [LARGE SCALE GENOMIC DNA]</scope>
    <source>
        <strain evidence="4 5">DSM 23837</strain>
    </source>
</reference>
<dbReference type="SUPFAM" id="SSF53474">
    <property type="entry name" value="alpha/beta-Hydrolases"/>
    <property type="match status" value="1"/>
</dbReference>
<name>A0ABT9WN68_9BACI</name>
<dbReference type="Pfam" id="PF00326">
    <property type="entry name" value="Peptidase_S9"/>
    <property type="match status" value="1"/>
</dbReference>
<dbReference type="Proteomes" id="UP001223586">
    <property type="component" value="Unassembled WGS sequence"/>
</dbReference>
<dbReference type="Pfam" id="PF07676">
    <property type="entry name" value="PD40"/>
    <property type="match status" value="2"/>
</dbReference>
<evidence type="ECO:0000259" key="3">
    <source>
        <dbReference type="Pfam" id="PF00326"/>
    </source>
</evidence>
<keyword evidence="2" id="KW-0720">Serine protease</keyword>
<dbReference type="PANTHER" id="PTHR42776:SF27">
    <property type="entry name" value="DIPEPTIDYL PEPTIDASE FAMILY MEMBER 6"/>
    <property type="match status" value="1"/>
</dbReference>
<dbReference type="SUPFAM" id="SSF82171">
    <property type="entry name" value="DPP6 N-terminal domain-like"/>
    <property type="match status" value="1"/>
</dbReference>
<evidence type="ECO:0000256" key="1">
    <source>
        <dbReference type="ARBA" id="ARBA00022801"/>
    </source>
</evidence>
<dbReference type="GO" id="GO:0004177">
    <property type="term" value="F:aminopeptidase activity"/>
    <property type="evidence" value="ECO:0007669"/>
    <property type="project" value="UniProtKB-KW"/>
</dbReference>
<dbReference type="Gene3D" id="2.120.10.30">
    <property type="entry name" value="TolB, C-terminal domain"/>
    <property type="match status" value="2"/>
</dbReference>
<dbReference type="InterPro" id="IPR001375">
    <property type="entry name" value="Peptidase_S9_cat"/>
</dbReference>
<gene>
    <name evidence="4" type="ORF">J2S08_000549</name>
</gene>
<proteinExistence type="predicted"/>
<protein>
    <submittedName>
        <fullName evidence="4">Dipeptidyl aminopeptidase/acylaminoacyl peptidase</fullName>
    </submittedName>
</protein>
<keyword evidence="4" id="KW-0645">Protease</keyword>
<sequence>MEKKGLQPEDLYELKSVVDPRLSPDGKGTVYVQTHIDKEKNEYVSNLFYISSEDKKVSQWTYGDYQTNSPRWSPDGKQLAFVSTRNGKPQIYVLPTMGGEAKQVTYCKHGAANPVWSPCGEKIAFSVTIGKNETIHDVETKEQQDNELKPLEVEKMKYKSDAGGFLNLDNRSQIGIYNLETDELTQVTEGDHHFQLQSWSPDGKYLVYTADLSEDTDFSFMSDVYLYEFATAKAKKLTTGTGSFGEATWSPNSRYVSLIGSEREFKNATHTKIWIYDLKEQTMQCTTSDLDAPIGDYAIGDFQQGAVTQGVQWAADNESFYFLVTDQGSTAIYYGNISGELYPALLDKQHVYGFSLAKDGSEAIVAISKPTEPGELYHLNISTGELEQLTNVNEAFLAKKELSAPEELRFEGAEGWEVHGWLMKPIGFEEGKKYPLILEVHGGPHAMYANTYFHEFQTLAAKGYAVLYVNPRGSHGYGQKFVNAVRGDYGGNDYQDLMCAVDYALRNYDFIDEDRLGVTGGSYGGFMTNWIVGHTNRFKAAVTQRSISNWISFYGVSDIGYYFTEWQILADLTDLDTLWKHSPLAYADQIETPLLILHGEKDYRCPVEQAEQLFIRLKQQKKETKFIRFPESNHELSRSGKPTLRIKRLEYIKDWFVTYL</sequence>
<evidence type="ECO:0000313" key="4">
    <source>
        <dbReference type="EMBL" id="MDQ0174716.1"/>
    </source>
</evidence>
<organism evidence="4 5">
    <name type="scientific">Bacillus chungangensis</name>
    <dbReference type="NCBI Taxonomy" id="587633"/>
    <lineage>
        <taxon>Bacteria</taxon>
        <taxon>Bacillati</taxon>
        <taxon>Bacillota</taxon>
        <taxon>Bacilli</taxon>
        <taxon>Bacillales</taxon>
        <taxon>Bacillaceae</taxon>
        <taxon>Bacillus</taxon>
    </lineage>
</organism>
<feature type="domain" description="Peptidase S9 prolyl oligopeptidase catalytic" evidence="3">
    <location>
        <begin position="452"/>
        <end position="660"/>
    </location>
</feature>
<accession>A0ABT9WN68</accession>
<keyword evidence="5" id="KW-1185">Reference proteome</keyword>
<evidence type="ECO:0000256" key="2">
    <source>
        <dbReference type="ARBA" id="ARBA00022825"/>
    </source>
</evidence>
<dbReference type="EMBL" id="JAUSTT010000002">
    <property type="protein sequence ID" value="MDQ0174716.1"/>
    <property type="molecule type" value="Genomic_DNA"/>
</dbReference>
<dbReference type="Gene3D" id="3.40.50.1820">
    <property type="entry name" value="alpha/beta hydrolase"/>
    <property type="match status" value="1"/>
</dbReference>
<dbReference type="PANTHER" id="PTHR42776">
    <property type="entry name" value="SERINE PEPTIDASE S9 FAMILY MEMBER"/>
    <property type="match status" value="1"/>
</dbReference>